<name>A0ABN9L297_9NEOB</name>
<dbReference type="EMBL" id="CAUEEQ010007714">
    <property type="protein sequence ID" value="CAJ0931436.1"/>
    <property type="molecule type" value="Genomic_DNA"/>
</dbReference>
<gene>
    <name evidence="1" type="ORF">RIMI_LOCUS4706711</name>
</gene>
<proteinExistence type="predicted"/>
<sequence>MLNLLIPSSYQPPKTYHPVETYIDFVQKDVKTMLGSIERGQLRIKHKFTNEEYRSLQLLQLKKELVIKPADKGGSIVILDKAYFMEEIYTQLIHIYRYRTFQPFDIEKEIKKLVTHYQQLGTIDKKLGEFLIKKHPVIPVFYTLPKIHKDLQKPPGHPIVASTNSILSPLAITLEKCCLLWFPSLSLI</sequence>
<accession>A0ABN9L297</accession>
<protein>
    <submittedName>
        <fullName evidence="1">Uncharacterized protein</fullName>
    </submittedName>
</protein>
<dbReference type="Proteomes" id="UP001176940">
    <property type="component" value="Unassembled WGS sequence"/>
</dbReference>
<evidence type="ECO:0000313" key="2">
    <source>
        <dbReference type="Proteomes" id="UP001176940"/>
    </source>
</evidence>
<keyword evidence="2" id="KW-1185">Reference proteome</keyword>
<evidence type="ECO:0000313" key="1">
    <source>
        <dbReference type="EMBL" id="CAJ0931436.1"/>
    </source>
</evidence>
<organism evidence="1 2">
    <name type="scientific">Ranitomeya imitator</name>
    <name type="common">mimic poison frog</name>
    <dbReference type="NCBI Taxonomy" id="111125"/>
    <lineage>
        <taxon>Eukaryota</taxon>
        <taxon>Metazoa</taxon>
        <taxon>Chordata</taxon>
        <taxon>Craniata</taxon>
        <taxon>Vertebrata</taxon>
        <taxon>Euteleostomi</taxon>
        <taxon>Amphibia</taxon>
        <taxon>Batrachia</taxon>
        <taxon>Anura</taxon>
        <taxon>Neobatrachia</taxon>
        <taxon>Hyloidea</taxon>
        <taxon>Dendrobatidae</taxon>
        <taxon>Dendrobatinae</taxon>
        <taxon>Ranitomeya</taxon>
    </lineage>
</organism>
<comment type="caution">
    <text evidence="1">The sequence shown here is derived from an EMBL/GenBank/DDBJ whole genome shotgun (WGS) entry which is preliminary data.</text>
</comment>
<reference evidence="1" key="1">
    <citation type="submission" date="2023-07" db="EMBL/GenBank/DDBJ databases">
        <authorList>
            <person name="Stuckert A."/>
        </authorList>
    </citation>
    <scope>NUCLEOTIDE SEQUENCE</scope>
</reference>